<dbReference type="SUPFAM" id="SSF47384">
    <property type="entry name" value="Homodimeric domain of signal transducing histidine kinase"/>
    <property type="match status" value="1"/>
</dbReference>
<accession>A0A3S2WLX3</accession>
<evidence type="ECO:0000256" key="3">
    <source>
        <dbReference type="ARBA" id="ARBA00022553"/>
    </source>
</evidence>
<feature type="domain" description="PAC" evidence="6">
    <location>
        <begin position="224"/>
        <end position="276"/>
    </location>
</feature>
<evidence type="ECO:0000259" key="4">
    <source>
        <dbReference type="PROSITE" id="PS50109"/>
    </source>
</evidence>
<dbReference type="InterPro" id="IPR000014">
    <property type="entry name" value="PAS"/>
</dbReference>
<proteinExistence type="predicted"/>
<evidence type="ECO:0000313" key="8">
    <source>
        <dbReference type="Proteomes" id="UP000288587"/>
    </source>
</evidence>
<reference evidence="7 8" key="1">
    <citation type="submission" date="2019-01" db="EMBL/GenBank/DDBJ databases">
        <authorList>
            <person name="Chen W.-M."/>
        </authorList>
    </citation>
    <scope>NUCLEOTIDE SEQUENCE [LARGE SCALE GENOMIC DNA]</scope>
    <source>
        <strain evidence="7 8">CCP-18</strain>
    </source>
</reference>
<dbReference type="InterPro" id="IPR003661">
    <property type="entry name" value="HisK_dim/P_dom"/>
</dbReference>
<keyword evidence="8" id="KW-1185">Reference proteome</keyword>
<feature type="domain" description="PAS" evidence="5">
    <location>
        <begin position="133"/>
        <end position="177"/>
    </location>
</feature>
<dbReference type="SMART" id="SM00387">
    <property type="entry name" value="HATPase_c"/>
    <property type="match status" value="1"/>
</dbReference>
<dbReference type="InterPro" id="IPR036890">
    <property type="entry name" value="HATPase_C_sf"/>
</dbReference>
<dbReference type="Pfam" id="PF13188">
    <property type="entry name" value="PAS_8"/>
    <property type="match status" value="1"/>
</dbReference>
<dbReference type="SMART" id="SM00091">
    <property type="entry name" value="PAS"/>
    <property type="match status" value="3"/>
</dbReference>
<dbReference type="OrthoDB" id="224978at2"/>
<dbReference type="RefSeq" id="WP_127683923.1">
    <property type="nucleotide sequence ID" value="NZ_SACM01000005.1"/>
</dbReference>
<comment type="caution">
    <text evidence="7">The sequence shown here is derived from an EMBL/GenBank/DDBJ whole genome shotgun (WGS) entry which is preliminary data.</text>
</comment>
<dbReference type="Pfam" id="PF02518">
    <property type="entry name" value="HATPase_c"/>
    <property type="match status" value="1"/>
</dbReference>
<dbReference type="Gene3D" id="3.30.450.20">
    <property type="entry name" value="PAS domain"/>
    <property type="match status" value="3"/>
</dbReference>
<dbReference type="PROSITE" id="PS50112">
    <property type="entry name" value="PAS"/>
    <property type="match status" value="1"/>
</dbReference>
<dbReference type="EC" id="2.7.13.3" evidence="2"/>
<evidence type="ECO:0000259" key="6">
    <source>
        <dbReference type="PROSITE" id="PS50113"/>
    </source>
</evidence>
<dbReference type="GO" id="GO:0000155">
    <property type="term" value="F:phosphorelay sensor kinase activity"/>
    <property type="evidence" value="ECO:0007669"/>
    <property type="project" value="InterPro"/>
</dbReference>
<evidence type="ECO:0000256" key="1">
    <source>
        <dbReference type="ARBA" id="ARBA00000085"/>
    </source>
</evidence>
<protein>
    <recommendedName>
        <fullName evidence="2">histidine kinase</fullName>
        <ecNumber evidence="2">2.7.13.3</ecNumber>
    </recommendedName>
</protein>
<dbReference type="AlphaFoldDB" id="A0A3S2WLX3"/>
<dbReference type="InterPro" id="IPR001610">
    <property type="entry name" value="PAC"/>
</dbReference>
<evidence type="ECO:0000259" key="5">
    <source>
        <dbReference type="PROSITE" id="PS50112"/>
    </source>
</evidence>
<dbReference type="InterPro" id="IPR003594">
    <property type="entry name" value="HATPase_dom"/>
</dbReference>
<dbReference type="PANTHER" id="PTHR43065">
    <property type="entry name" value="SENSOR HISTIDINE KINASE"/>
    <property type="match status" value="1"/>
</dbReference>
<dbReference type="Pfam" id="PF08448">
    <property type="entry name" value="PAS_4"/>
    <property type="match status" value="2"/>
</dbReference>
<comment type="catalytic activity">
    <reaction evidence="1">
        <text>ATP + protein L-histidine = ADP + protein N-phospho-L-histidine.</text>
        <dbReference type="EC" id="2.7.13.3"/>
    </reaction>
</comment>
<dbReference type="PANTHER" id="PTHR43065:SF50">
    <property type="entry name" value="HISTIDINE KINASE"/>
    <property type="match status" value="1"/>
</dbReference>
<evidence type="ECO:0000313" key="7">
    <source>
        <dbReference type="EMBL" id="RVT82942.1"/>
    </source>
</evidence>
<sequence length="702" mass="77124">MAVAPFPQPASDPFALLDASSAPTLVCDAQGLRFANTALRQLLGREAPAGTPLAGLDWWVGEGGQALQAYLAQAWAGEADTSGVELRLHGADGRARAFEFSARPWAVGRDRVLVLTGRDLQDIHTSQETLLELSQLLHQIMENDPVPAFVLDERGRVSYWNAACERLTGVPSRDMMGATEAWRAFYEAPRPLLADLVMDGRVDRVGLEIYGTGLKRSASDPRAWQFEGYFPNLGGRGRWLQVTAAPLQDEGGRVVGAIETLQDVSDRRIAEDEVRRHRAELEDMVAARTAELLVTHHELDAFMANAPVGIVASRGGRITRANRTFHHMFGLDEGGPGGLGARRFFFSRAEYRDFLRTARAALRDGDSFTHEVHLRCADGSSLWVQCIAYLSDAIDGVPQVWWLLQDRTGVMRAQRELVGNYRALKEVNQRLAEAQNQLIQSEKMASLGQLAAGLAHEINNPLGFVCSNLVSMRRYALGLIALVRGHEQGAAPQELARLRHAADVDYVLQDLPQLLDQSDEGLARVKKIILDLKDFSRVDQSDWQDADLNAGLDSTLNMAMHELKYKARVVKAYGEIPRVHCLAGQLNQVFMNLVVNAAQAIEQDGEIVVRTGVGAHEGVDGVWVEVQDNGMGMTPEVQRRVFEPFFTTKPVGQGTGLGLSLSFSIIKKHEGHIELDSTPGVGTRFRVWVPVAGPQGAGRPLH</sequence>
<dbReference type="InterPro" id="IPR004358">
    <property type="entry name" value="Sig_transdc_His_kin-like_C"/>
</dbReference>
<keyword evidence="3" id="KW-0597">Phosphoprotein</keyword>
<dbReference type="CDD" id="cd00130">
    <property type="entry name" value="PAS"/>
    <property type="match status" value="2"/>
</dbReference>
<dbReference type="SUPFAM" id="SSF55874">
    <property type="entry name" value="ATPase domain of HSP90 chaperone/DNA topoisomerase II/histidine kinase"/>
    <property type="match status" value="1"/>
</dbReference>
<dbReference type="InterPro" id="IPR036097">
    <property type="entry name" value="HisK_dim/P_sf"/>
</dbReference>
<dbReference type="SUPFAM" id="SSF55785">
    <property type="entry name" value="PYP-like sensor domain (PAS domain)"/>
    <property type="match status" value="3"/>
</dbReference>
<feature type="domain" description="Histidine kinase" evidence="4">
    <location>
        <begin position="453"/>
        <end position="693"/>
    </location>
</feature>
<dbReference type="Gene3D" id="1.10.287.130">
    <property type="match status" value="1"/>
</dbReference>
<name>A0A3S2WLX3_9BURK</name>
<gene>
    <name evidence="7" type="ORF">EOD73_15360</name>
</gene>
<evidence type="ECO:0000256" key="2">
    <source>
        <dbReference type="ARBA" id="ARBA00012438"/>
    </source>
</evidence>
<dbReference type="Proteomes" id="UP000288587">
    <property type="component" value="Unassembled WGS sequence"/>
</dbReference>
<organism evidence="7 8">
    <name type="scientific">Inhella crocodyli</name>
    <dbReference type="NCBI Taxonomy" id="2499851"/>
    <lineage>
        <taxon>Bacteria</taxon>
        <taxon>Pseudomonadati</taxon>
        <taxon>Pseudomonadota</taxon>
        <taxon>Betaproteobacteria</taxon>
        <taxon>Burkholderiales</taxon>
        <taxon>Sphaerotilaceae</taxon>
        <taxon>Inhella</taxon>
    </lineage>
</organism>
<dbReference type="EMBL" id="SACM01000005">
    <property type="protein sequence ID" value="RVT82942.1"/>
    <property type="molecule type" value="Genomic_DNA"/>
</dbReference>
<dbReference type="PROSITE" id="PS50113">
    <property type="entry name" value="PAC"/>
    <property type="match status" value="1"/>
</dbReference>
<dbReference type="InterPro" id="IPR005467">
    <property type="entry name" value="His_kinase_dom"/>
</dbReference>
<dbReference type="InterPro" id="IPR000700">
    <property type="entry name" value="PAS-assoc_C"/>
</dbReference>
<dbReference type="CDD" id="cd00082">
    <property type="entry name" value="HisKA"/>
    <property type="match status" value="1"/>
</dbReference>
<dbReference type="SMART" id="SM00086">
    <property type="entry name" value="PAC"/>
    <property type="match status" value="3"/>
</dbReference>
<dbReference type="Gene3D" id="3.30.565.10">
    <property type="entry name" value="Histidine kinase-like ATPase, C-terminal domain"/>
    <property type="match status" value="1"/>
</dbReference>
<dbReference type="PRINTS" id="PR00344">
    <property type="entry name" value="BCTRLSENSOR"/>
</dbReference>
<dbReference type="InterPro" id="IPR035965">
    <property type="entry name" value="PAS-like_dom_sf"/>
</dbReference>
<dbReference type="PROSITE" id="PS50109">
    <property type="entry name" value="HIS_KIN"/>
    <property type="match status" value="1"/>
</dbReference>
<dbReference type="InterPro" id="IPR013656">
    <property type="entry name" value="PAS_4"/>
</dbReference>